<dbReference type="InterPro" id="IPR002912">
    <property type="entry name" value="ACT_dom"/>
</dbReference>
<dbReference type="InterPro" id="IPR003607">
    <property type="entry name" value="HD/PDEase_dom"/>
</dbReference>
<feature type="region of interest" description="Disordered" evidence="9">
    <location>
        <begin position="1"/>
        <end position="27"/>
    </location>
</feature>
<sequence length="886" mass="98451">MTTVATPRPIPLPPLPRLPPAVPRSGVPDEARRALRQLLGDVDRALATAFRDGADASALARRRGESVARVVIHVWGACLGDVTGAALFAVGGFGRGLLFPCSDVDLLVLAEHPEPARLRALEQCFATLWDIGLKVGHAVREPAQCRSLAAQDASVFTSLLDAYRLAGDPALDAVLRGIVDDPELWPPREYLAARLAERDARHARYDDTAYNLEPNLKDGPGGLRTLDSLRWLGRRLAHAGGLEDMQNEGLLDPAERVSLCEAETTLRRYRYALHLEAGRPEERLLFDYQRGLATRLGFEDEHAKNLGVEQFMQGYYRAASLVERLGMQIAERFVEMLETPSAAQPVGEDFVRYGSRLAVRDAELFMRRPAALVEIFIARLDQPGLIGFTADTMRRVHQATAIHGTALADDPQTLAAFLRLLRRGAPAVDALWRMNRHGLLAAVLPAFGTVFGRMQYDLFHVYTVDEHTLRVLRNMARFADPEARRDFPIGCEIWPTFDKPELMLLAGLFHDIAKGRGGDHAVLGEEDARAFCAKLDLPPEDIELVAWLVRWHLLMSTTAQRQDITDPAVVQRFADQVGDWARLDHLYVLTVADIIGTSPRLWNAWKDRLLADLYTAARYALRSDVQLPLHASARVRECRERALNLLLAEGLGADAIATVWADFPDLSFLRHRPEQIAWQTLAILRAKGATPLIEVHPFSVRGSTELFVYAADRDGLFATVTAMLDRMRFSVVEARILKSQTGRALDTFLLLESDTQEPASLPRAEELRVRLQRALAQPAPVAPAKRSMSRHLKYFQMPPKIAFNAAGERTQLALVCTDRPGLLAAAAHAMLEVGVRVHDARIATFGERVEDFFEITDRHDAPLSGEQQEKLLQALLRRVGNAKASA</sequence>
<evidence type="ECO:0000313" key="12">
    <source>
        <dbReference type="EMBL" id="SFK93695.1"/>
    </source>
</evidence>
<dbReference type="SMART" id="SM00471">
    <property type="entry name" value="HDc"/>
    <property type="match status" value="1"/>
</dbReference>
<evidence type="ECO:0000256" key="3">
    <source>
        <dbReference type="ARBA" id="ARBA00022737"/>
    </source>
</evidence>
<evidence type="ECO:0000256" key="4">
    <source>
        <dbReference type="ARBA" id="ARBA00022801"/>
    </source>
</evidence>
<dbReference type="InterPro" id="IPR043519">
    <property type="entry name" value="NT_sf"/>
</dbReference>
<dbReference type="RefSeq" id="WP_092703983.1">
    <property type="nucleotide sequence ID" value="NZ_FOSR01000009.1"/>
</dbReference>
<dbReference type="CDD" id="cd05401">
    <property type="entry name" value="NT_GlnE_GlnD_like"/>
    <property type="match status" value="1"/>
</dbReference>
<feature type="region of interest" description="Uridylyltransferase" evidence="8">
    <location>
        <begin position="1"/>
        <end position="345"/>
    </location>
</feature>
<evidence type="ECO:0000256" key="7">
    <source>
        <dbReference type="ARBA" id="ARBA00047968"/>
    </source>
</evidence>
<comment type="function">
    <text evidence="8">Modifies, by uridylylation and deuridylylation, the PII regulatory proteins (GlnB and homologs), in response to the nitrogen status of the cell that GlnD senses through the glutamine level. Under low glutamine levels, catalyzes the conversion of the PII proteins and UTP to PII-UMP and PPi, while under higher glutamine levels, GlnD hydrolyzes PII-UMP to PII and UMP (deuridylylation). Thus, controls uridylylation state and activity of the PII proteins, and plays an important role in the regulation of nitrogen metabolism.</text>
</comment>
<feature type="compositionally biased region" description="Pro residues" evidence="9">
    <location>
        <begin position="8"/>
        <end position="22"/>
    </location>
</feature>
<feature type="domain" description="HD" evidence="11">
    <location>
        <begin position="464"/>
        <end position="580"/>
    </location>
</feature>
<dbReference type="PIRSF" id="PIRSF006288">
    <property type="entry name" value="PII_uridyltransf"/>
    <property type="match status" value="1"/>
</dbReference>
<comment type="catalytic activity">
    <reaction evidence="8">
        <text>[protein-PII]-L-tyrosine + UTP = [protein-PII]-uridylyl-L-tyrosine + diphosphate</text>
        <dbReference type="Rhea" id="RHEA:13673"/>
        <dbReference type="Rhea" id="RHEA-COMP:12147"/>
        <dbReference type="Rhea" id="RHEA-COMP:12148"/>
        <dbReference type="ChEBI" id="CHEBI:33019"/>
        <dbReference type="ChEBI" id="CHEBI:46398"/>
        <dbReference type="ChEBI" id="CHEBI:46858"/>
        <dbReference type="ChEBI" id="CHEBI:90602"/>
        <dbReference type="EC" id="2.7.7.59"/>
    </reaction>
</comment>
<dbReference type="Pfam" id="PF08335">
    <property type="entry name" value="GlnD_UR_UTase"/>
    <property type="match status" value="1"/>
</dbReference>
<keyword evidence="3" id="KW-0677">Repeat</keyword>
<comment type="catalytic activity">
    <reaction evidence="7">
        <text>guanosine 3',5'-bis(diphosphate) + H2O = GDP + diphosphate + H(+)</text>
        <dbReference type="Rhea" id="RHEA:14253"/>
        <dbReference type="ChEBI" id="CHEBI:15377"/>
        <dbReference type="ChEBI" id="CHEBI:15378"/>
        <dbReference type="ChEBI" id="CHEBI:33019"/>
        <dbReference type="ChEBI" id="CHEBI:58189"/>
        <dbReference type="ChEBI" id="CHEBI:77828"/>
        <dbReference type="EC" id="3.1.7.2"/>
    </reaction>
</comment>
<dbReference type="CDD" id="cd04900">
    <property type="entry name" value="ACT_UUR-like_1"/>
    <property type="match status" value="1"/>
</dbReference>
<dbReference type="InterPro" id="IPR045865">
    <property type="entry name" value="ACT-like_dom_sf"/>
</dbReference>
<dbReference type="GO" id="GO:0008893">
    <property type="term" value="F:guanosine-3',5'-bis(diphosphate) 3'-diphosphatase activity"/>
    <property type="evidence" value="ECO:0007669"/>
    <property type="project" value="UniProtKB-EC"/>
</dbReference>
<keyword evidence="5 8" id="KW-0460">Magnesium</keyword>
<dbReference type="PROSITE" id="PS51671">
    <property type="entry name" value="ACT"/>
    <property type="match status" value="2"/>
</dbReference>
<dbReference type="SUPFAM" id="SSF109604">
    <property type="entry name" value="HD-domain/PDEase-like"/>
    <property type="match status" value="1"/>
</dbReference>
<evidence type="ECO:0000256" key="9">
    <source>
        <dbReference type="SAM" id="MobiDB-lite"/>
    </source>
</evidence>
<dbReference type="SUPFAM" id="SSF81593">
    <property type="entry name" value="Nucleotidyltransferase substrate binding subunit/domain"/>
    <property type="match status" value="1"/>
</dbReference>
<keyword evidence="2 8" id="KW-0548">Nucleotidyltransferase</keyword>
<dbReference type="Pfam" id="PF01909">
    <property type="entry name" value="NTP_transf_2"/>
    <property type="match status" value="1"/>
</dbReference>
<dbReference type="EC" id="3.1.4.-" evidence="8"/>
<comment type="cofactor">
    <cofactor evidence="8">
        <name>Mg(2+)</name>
        <dbReference type="ChEBI" id="CHEBI:18420"/>
    </cofactor>
</comment>
<dbReference type="SUPFAM" id="SSF55021">
    <property type="entry name" value="ACT-like"/>
    <property type="match status" value="1"/>
</dbReference>
<evidence type="ECO:0000256" key="8">
    <source>
        <dbReference type="HAMAP-Rule" id="MF_00277"/>
    </source>
</evidence>
<dbReference type="InterPro" id="IPR006674">
    <property type="entry name" value="HD_domain"/>
</dbReference>
<dbReference type="Gene3D" id="1.10.3210.10">
    <property type="entry name" value="Hypothetical protein af1432"/>
    <property type="match status" value="1"/>
</dbReference>
<accession>A0A1I4DK79</accession>
<dbReference type="GO" id="GO:0008081">
    <property type="term" value="F:phosphoric diester hydrolase activity"/>
    <property type="evidence" value="ECO:0007669"/>
    <property type="project" value="UniProtKB-UniRule"/>
</dbReference>
<dbReference type="EMBL" id="FOSR01000009">
    <property type="protein sequence ID" value="SFK93695.1"/>
    <property type="molecule type" value="Genomic_DNA"/>
</dbReference>
<evidence type="ECO:0000256" key="6">
    <source>
        <dbReference type="ARBA" id="ARBA00023268"/>
    </source>
</evidence>
<protein>
    <recommendedName>
        <fullName evidence="8">Bifunctional uridylyltransferase/uridylyl-removing enzyme</fullName>
        <shortName evidence="8">UTase/UR</shortName>
    </recommendedName>
    <alternativeName>
        <fullName evidence="8">Bifunctional [protein-PII] modification enzyme</fullName>
    </alternativeName>
    <alternativeName>
        <fullName evidence="8">Bifunctional nitrogen sensor protein</fullName>
    </alternativeName>
    <domain>
        <recommendedName>
            <fullName evidence="8">[Protein-PII] uridylyltransferase</fullName>
            <shortName evidence="8">PII uridylyltransferase</shortName>
            <shortName evidence="8">UTase</shortName>
            <ecNumber evidence="8">2.7.7.59</ecNumber>
        </recommendedName>
    </domain>
    <domain>
        <recommendedName>
            <fullName evidence="8">[Protein-PII]-UMP uridylyl-removing enzyme</fullName>
            <shortName evidence="8">UR</shortName>
            <ecNumber evidence="8">3.1.4.-</ecNumber>
        </recommendedName>
    </domain>
</protein>
<keyword evidence="1 8" id="KW-0808">Transferase</keyword>
<dbReference type="Proteomes" id="UP000198725">
    <property type="component" value="Unassembled WGS sequence"/>
</dbReference>
<keyword evidence="13" id="KW-1185">Reference proteome</keyword>
<evidence type="ECO:0000256" key="5">
    <source>
        <dbReference type="ARBA" id="ARBA00022842"/>
    </source>
</evidence>
<dbReference type="NCBIfam" id="TIGR01693">
    <property type="entry name" value="UTase_glnD"/>
    <property type="match status" value="1"/>
</dbReference>
<comment type="similarity">
    <text evidence="8">Belongs to the GlnD family.</text>
</comment>
<dbReference type="EC" id="2.7.7.59" evidence="8"/>
<comment type="activity regulation">
    <text evidence="8">Uridylyltransferase (UTase) activity is inhibited by glutamine, while glutamine activates uridylyl-removing (UR) activity.</text>
</comment>
<evidence type="ECO:0000259" key="10">
    <source>
        <dbReference type="PROSITE" id="PS51671"/>
    </source>
</evidence>
<name>A0A1I4DK79_9GAMM</name>
<dbReference type="InterPro" id="IPR010043">
    <property type="entry name" value="UTase/UR"/>
</dbReference>
<dbReference type="PANTHER" id="PTHR47320">
    <property type="entry name" value="BIFUNCTIONAL URIDYLYLTRANSFERASE/URIDYLYL-REMOVING ENZYME"/>
    <property type="match status" value="1"/>
</dbReference>
<keyword evidence="6 8" id="KW-0511">Multifunctional enzyme</keyword>
<dbReference type="AlphaFoldDB" id="A0A1I4DK79"/>
<feature type="domain" description="ACT" evidence="10">
    <location>
        <begin position="705"/>
        <end position="789"/>
    </location>
</feature>
<reference evidence="13" key="1">
    <citation type="submission" date="2016-10" db="EMBL/GenBank/DDBJ databases">
        <authorList>
            <person name="Varghese N."/>
            <person name="Submissions S."/>
        </authorList>
    </citation>
    <scope>NUCLEOTIDE SEQUENCE [LARGE SCALE GENOMIC DNA]</scope>
    <source>
        <strain evidence="13">MO64</strain>
    </source>
</reference>
<comment type="domain">
    <text evidence="8">Has four distinct domains: an N-terminal nucleotidyltransferase (NT) domain responsible for UTase activity, a central HD domain that encodes UR activity, and two C-terminal ACT domains that seem to have a role in glutamine sensing.</text>
</comment>
<dbReference type="InterPro" id="IPR013546">
    <property type="entry name" value="PII_UdlTrfase/GS_AdlTrfase"/>
</dbReference>
<evidence type="ECO:0000256" key="2">
    <source>
        <dbReference type="ARBA" id="ARBA00022695"/>
    </source>
</evidence>
<evidence type="ECO:0000256" key="1">
    <source>
        <dbReference type="ARBA" id="ARBA00022679"/>
    </source>
</evidence>
<dbReference type="GO" id="GO:0008773">
    <property type="term" value="F:[protein-PII] uridylyltransferase activity"/>
    <property type="evidence" value="ECO:0007669"/>
    <property type="project" value="UniProtKB-UniRule"/>
</dbReference>
<evidence type="ECO:0000259" key="11">
    <source>
        <dbReference type="PROSITE" id="PS51831"/>
    </source>
</evidence>
<gene>
    <name evidence="8" type="primary">glnD</name>
    <name evidence="12" type="ORF">SAMN05192579_10998</name>
</gene>
<proteinExistence type="inferred from homology"/>
<dbReference type="HAMAP" id="MF_00277">
    <property type="entry name" value="PII_uridylyl_transf"/>
    <property type="match status" value="1"/>
</dbReference>
<feature type="region of interest" description="Uridylyl-removing" evidence="8">
    <location>
        <begin position="346"/>
        <end position="704"/>
    </location>
</feature>
<dbReference type="PANTHER" id="PTHR47320:SF1">
    <property type="entry name" value="BIFUNCTIONAL URIDYLYLTRANSFERASE_URIDYLYL-REMOVING ENZYME"/>
    <property type="match status" value="1"/>
</dbReference>
<dbReference type="InterPro" id="IPR002934">
    <property type="entry name" value="Polymerase_NTP_transf_dom"/>
</dbReference>
<dbReference type="GO" id="GO:0006808">
    <property type="term" value="P:regulation of nitrogen utilization"/>
    <property type="evidence" value="ECO:0007669"/>
    <property type="project" value="UniProtKB-UniRule"/>
</dbReference>
<dbReference type="Pfam" id="PF01966">
    <property type="entry name" value="HD"/>
    <property type="match status" value="1"/>
</dbReference>
<dbReference type="SUPFAM" id="SSF81301">
    <property type="entry name" value="Nucleotidyltransferase"/>
    <property type="match status" value="1"/>
</dbReference>
<organism evidence="12 13">
    <name type="scientific">Rhodanobacter glycinis</name>
    <dbReference type="NCBI Taxonomy" id="582702"/>
    <lineage>
        <taxon>Bacteria</taxon>
        <taxon>Pseudomonadati</taxon>
        <taxon>Pseudomonadota</taxon>
        <taxon>Gammaproteobacteria</taxon>
        <taxon>Lysobacterales</taxon>
        <taxon>Rhodanobacteraceae</taxon>
        <taxon>Rhodanobacter</taxon>
    </lineage>
</organism>
<comment type="catalytic activity">
    <reaction evidence="8">
        <text>[protein-PII]-uridylyl-L-tyrosine + H2O = [protein-PII]-L-tyrosine + UMP + H(+)</text>
        <dbReference type="Rhea" id="RHEA:48600"/>
        <dbReference type="Rhea" id="RHEA-COMP:12147"/>
        <dbReference type="Rhea" id="RHEA-COMP:12148"/>
        <dbReference type="ChEBI" id="CHEBI:15377"/>
        <dbReference type="ChEBI" id="CHEBI:15378"/>
        <dbReference type="ChEBI" id="CHEBI:46858"/>
        <dbReference type="ChEBI" id="CHEBI:57865"/>
        <dbReference type="ChEBI" id="CHEBI:90602"/>
    </reaction>
</comment>
<dbReference type="CDD" id="cd00077">
    <property type="entry name" value="HDc"/>
    <property type="match status" value="1"/>
</dbReference>
<keyword evidence="4 8" id="KW-0378">Hydrolase</keyword>
<feature type="domain" description="ACT" evidence="10">
    <location>
        <begin position="811"/>
        <end position="886"/>
    </location>
</feature>
<evidence type="ECO:0000313" key="13">
    <source>
        <dbReference type="Proteomes" id="UP000198725"/>
    </source>
</evidence>
<dbReference type="PROSITE" id="PS51831">
    <property type="entry name" value="HD"/>
    <property type="match status" value="1"/>
</dbReference>